<dbReference type="Pfam" id="PF04199">
    <property type="entry name" value="Cyclase"/>
    <property type="match status" value="1"/>
</dbReference>
<dbReference type="GO" id="GO:0004061">
    <property type="term" value="F:arylformamidase activity"/>
    <property type="evidence" value="ECO:0007669"/>
    <property type="project" value="InterPro"/>
</dbReference>
<proteinExistence type="predicted"/>
<evidence type="ECO:0000256" key="1">
    <source>
        <dbReference type="SAM" id="MobiDB-lite"/>
    </source>
</evidence>
<accession>A0A382NH11</accession>
<dbReference type="EMBL" id="UINC01099902">
    <property type="protein sequence ID" value="SVC59527.1"/>
    <property type="molecule type" value="Genomic_DNA"/>
</dbReference>
<feature type="non-terminal residue" evidence="2">
    <location>
        <position position="168"/>
    </location>
</feature>
<reference evidence="2" key="1">
    <citation type="submission" date="2018-05" db="EMBL/GenBank/DDBJ databases">
        <authorList>
            <person name="Lanie J.A."/>
            <person name="Ng W.-L."/>
            <person name="Kazmierczak K.M."/>
            <person name="Andrzejewski T.M."/>
            <person name="Davidsen T.M."/>
            <person name="Wayne K.J."/>
            <person name="Tettelin H."/>
            <person name="Glass J.I."/>
            <person name="Rusch D."/>
            <person name="Podicherti R."/>
            <person name="Tsui H.-C.T."/>
            <person name="Winkler M.E."/>
        </authorList>
    </citation>
    <scope>NUCLEOTIDE SEQUENCE</scope>
</reference>
<protein>
    <recommendedName>
        <fullName evidence="3">Cyclase family protein</fullName>
    </recommendedName>
</protein>
<dbReference type="Gene3D" id="3.50.30.50">
    <property type="entry name" value="Putative cyclase"/>
    <property type="match status" value="1"/>
</dbReference>
<organism evidence="2">
    <name type="scientific">marine metagenome</name>
    <dbReference type="NCBI Taxonomy" id="408172"/>
    <lineage>
        <taxon>unclassified sequences</taxon>
        <taxon>metagenomes</taxon>
        <taxon>ecological metagenomes</taxon>
    </lineage>
</organism>
<name>A0A382NH11_9ZZZZ</name>
<dbReference type="PANTHER" id="PTHR31118:SF12">
    <property type="entry name" value="CYCLASE-LIKE PROTEIN 2"/>
    <property type="match status" value="1"/>
</dbReference>
<gene>
    <name evidence="2" type="ORF">METZ01_LOCUS312381</name>
</gene>
<dbReference type="AlphaFoldDB" id="A0A382NH11"/>
<evidence type="ECO:0008006" key="3">
    <source>
        <dbReference type="Google" id="ProtNLM"/>
    </source>
</evidence>
<dbReference type="InterPro" id="IPR007325">
    <property type="entry name" value="KFase/CYL"/>
</dbReference>
<sequence>MLIDLSHPLPNGAKSFPGDPVYRTSPHVTHEKDRFSVTNISMGSHQGTHLDAPYHFYADGKTIDQMPLEPFYGPAKLVDLAPGGELEANSELTIETFAEHADAFQPGARLILRTGWEKNFGAETFFTDFPSVTPEAAEWIASTGIILLGMDLPTPGKDPWGTHLPLLA</sequence>
<dbReference type="InterPro" id="IPR037175">
    <property type="entry name" value="KFase_sf"/>
</dbReference>
<dbReference type="GO" id="GO:0019441">
    <property type="term" value="P:L-tryptophan catabolic process to kynurenine"/>
    <property type="evidence" value="ECO:0007669"/>
    <property type="project" value="InterPro"/>
</dbReference>
<feature type="region of interest" description="Disordered" evidence="1">
    <location>
        <begin position="1"/>
        <end position="20"/>
    </location>
</feature>
<dbReference type="SUPFAM" id="SSF102198">
    <property type="entry name" value="Putative cyclase"/>
    <property type="match status" value="1"/>
</dbReference>
<evidence type="ECO:0000313" key="2">
    <source>
        <dbReference type="EMBL" id="SVC59527.1"/>
    </source>
</evidence>
<dbReference type="PANTHER" id="PTHR31118">
    <property type="entry name" value="CYCLASE-LIKE PROTEIN 2"/>
    <property type="match status" value="1"/>
</dbReference>